<feature type="chain" id="PRO_5017017511" description="Pyrrolo-quinoline quinone repeat domain-containing protein" evidence="1">
    <location>
        <begin position="20"/>
        <end position="433"/>
    </location>
</feature>
<evidence type="ECO:0000256" key="1">
    <source>
        <dbReference type="SAM" id="SignalP"/>
    </source>
</evidence>
<reference evidence="3 4" key="1">
    <citation type="submission" date="2018-06" db="EMBL/GenBank/DDBJ databases">
        <title>Genomic Encyclopedia of Type Strains, Phase IV (KMG-IV): sequencing the most valuable type-strain genomes for metagenomic binning, comparative biology and taxonomic classification.</title>
        <authorList>
            <person name="Goeker M."/>
        </authorList>
    </citation>
    <scope>NUCLEOTIDE SEQUENCE [LARGE SCALE GENOMIC DNA]</scope>
    <source>
        <strain evidence="3 4">DSM 25532</strain>
    </source>
</reference>
<dbReference type="SMART" id="SM00564">
    <property type="entry name" value="PQQ"/>
    <property type="match status" value="3"/>
</dbReference>
<dbReference type="InterPro" id="IPR015943">
    <property type="entry name" value="WD40/YVTN_repeat-like_dom_sf"/>
</dbReference>
<feature type="domain" description="Pyrrolo-quinoline quinone repeat" evidence="2">
    <location>
        <begin position="90"/>
        <end position="339"/>
    </location>
</feature>
<evidence type="ECO:0000259" key="2">
    <source>
        <dbReference type="Pfam" id="PF13360"/>
    </source>
</evidence>
<proteinExistence type="predicted"/>
<sequence>MKPLLLFPAVLCFSLPALASNWPQTRGPNRDSVSTDATVPTAWSEQENLKWKLGLPGAGASSPIVWGGKVFVTCFSGQKEDGDVSALVRHVLCIDKVTGQKLWQKDYPTTQQDDEWRGMIREHGYTSNTPVTDGAHVYVHWGKGGVVALDMDGKEVWKAPTGSESGRQRWGSSGSPVLWKNLLIVNAADEAQSVIAFDKATGRQVWKQTAGLLEGAFSSPQILKRADGREDLLFAAPSELWGMNPETGKLRWYAPTGIEGNVAPDPVVQGEDIYVFGGFPSTMRVALKAGDKGEVSASSMLWQDSQSTYVPTPLYHDGKLYVVSDQGFAWCADAKTGEMIYRERLGGAADPSAGGGGRRGGGKPFYASPLLIGDKIYAVSRKQGTYILAAKPQFQVLGTNVLVGDTTDFNATPAVSDGCLFLRSNKALYCIGK</sequence>
<feature type="signal peptide" evidence="1">
    <location>
        <begin position="1"/>
        <end position="19"/>
    </location>
</feature>
<dbReference type="Gene3D" id="2.40.10.480">
    <property type="match status" value="1"/>
</dbReference>
<dbReference type="Gene3D" id="2.130.10.10">
    <property type="entry name" value="YVTN repeat-like/Quinoprotein amine dehydrogenase"/>
    <property type="match status" value="1"/>
</dbReference>
<accession>A0A366HEG0</accession>
<name>A0A366HEG0_9BACT</name>
<comment type="caution">
    <text evidence="3">The sequence shown here is derived from an EMBL/GenBank/DDBJ whole genome shotgun (WGS) entry which is preliminary data.</text>
</comment>
<organism evidence="3 4">
    <name type="scientific">Roseimicrobium gellanilyticum</name>
    <dbReference type="NCBI Taxonomy" id="748857"/>
    <lineage>
        <taxon>Bacteria</taxon>
        <taxon>Pseudomonadati</taxon>
        <taxon>Verrucomicrobiota</taxon>
        <taxon>Verrucomicrobiia</taxon>
        <taxon>Verrucomicrobiales</taxon>
        <taxon>Verrucomicrobiaceae</taxon>
        <taxon>Roseimicrobium</taxon>
    </lineage>
</organism>
<protein>
    <recommendedName>
        <fullName evidence="2">Pyrrolo-quinoline quinone repeat domain-containing protein</fullName>
    </recommendedName>
</protein>
<dbReference type="InterPro" id="IPR018391">
    <property type="entry name" value="PQQ_b-propeller_rpt"/>
</dbReference>
<dbReference type="PANTHER" id="PTHR34512">
    <property type="entry name" value="CELL SURFACE PROTEIN"/>
    <property type="match status" value="1"/>
</dbReference>
<dbReference type="EMBL" id="QNRR01000009">
    <property type="protein sequence ID" value="RBP39698.1"/>
    <property type="molecule type" value="Genomic_DNA"/>
</dbReference>
<dbReference type="SUPFAM" id="SSF50998">
    <property type="entry name" value="Quinoprotein alcohol dehydrogenase-like"/>
    <property type="match status" value="1"/>
</dbReference>
<keyword evidence="1" id="KW-0732">Signal</keyword>
<dbReference type="PANTHER" id="PTHR34512:SF30">
    <property type="entry name" value="OUTER MEMBRANE PROTEIN ASSEMBLY FACTOR BAMB"/>
    <property type="match status" value="1"/>
</dbReference>
<dbReference type="InterPro" id="IPR002372">
    <property type="entry name" value="PQQ_rpt_dom"/>
</dbReference>
<dbReference type="Proteomes" id="UP000253426">
    <property type="component" value="Unassembled WGS sequence"/>
</dbReference>
<dbReference type="Pfam" id="PF13360">
    <property type="entry name" value="PQQ_2"/>
    <property type="match status" value="1"/>
</dbReference>
<evidence type="ECO:0000313" key="4">
    <source>
        <dbReference type="Proteomes" id="UP000253426"/>
    </source>
</evidence>
<dbReference type="InterPro" id="IPR011047">
    <property type="entry name" value="Quinoprotein_ADH-like_sf"/>
</dbReference>
<dbReference type="RefSeq" id="WP_170157314.1">
    <property type="nucleotide sequence ID" value="NZ_QNRR01000009.1"/>
</dbReference>
<gene>
    <name evidence="3" type="ORF">DES53_109125</name>
</gene>
<evidence type="ECO:0000313" key="3">
    <source>
        <dbReference type="EMBL" id="RBP39698.1"/>
    </source>
</evidence>
<keyword evidence="4" id="KW-1185">Reference proteome</keyword>
<dbReference type="AlphaFoldDB" id="A0A366HEG0"/>